<dbReference type="InterPro" id="IPR025657">
    <property type="entry name" value="RadC_JAB"/>
</dbReference>
<dbReference type="InterPro" id="IPR037518">
    <property type="entry name" value="MPN"/>
</dbReference>
<keyword evidence="2" id="KW-0645">Protease</keyword>
<evidence type="ECO:0000256" key="3">
    <source>
        <dbReference type="ARBA" id="ARBA00022723"/>
    </source>
</evidence>
<keyword evidence="5" id="KW-0862">Zinc</keyword>
<keyword evidence="4" id="KW-0378">Hydrolase</keyword>
<gene>
    <name evidence="8" type="ORF">DDT42_02083</name>
</gene>
<feature type="domain" description="MPN" evidence="7">
    <location>
        <begin position="17"/>
        <end position="138"/>
    </location>
</feature>
<evidence type="ECO:0000256" key="5">
    <source>
        <dbReference type="ARBA" id="ARBA00022833"/>
    </source>
</evidence>
<evidence type="ECO:0000313" key="8">
    <source>
        <dbReference type="EMBL" id="MBT9146201.1"/>
    </source>
</evidence>
<dbReference type="GO" id="GO:0046872">
    <property type="term" value="F:metal ion binding"/>
    <property type="evidence" value="ECO:0007669"/>
    <property type="project" value="UniProtKB-KW"/>
</dbReference>
<dbReference type="PROSITE" id="PS50249">
    <property type="entry name" value="MPN"/>
    <property type="match status" value="1"/>
</dbReference>
<keyword evidence="6" id="KW-0482">Metalloprotease</keyword>
<dbReference type="Pfam" id="PF04002">
    <property type="entry name" value="RadC"/>
    <property type="match status" value="1"/>
</dbReference>
<sequence>MSYKLKLLQIADTTNIKIVSPSDVHNIMKNESMVDRECFWAFHLNSVGVVIDKELVSMGTLTSSMASPPEIFKKAIINSTAGIILVHNHPSGDCQPSNVDKETLYNLLLCSIILSVPIYDFIVIARNGYYSFRSEDLDEREDAAQHIIDGLLDSLKGDGNYAHKRLHKKRGTT</sequence>
<dbReference type="InterPro" id="IPR020891">
    <property type="entry name" value="UPF0758_CS"/>
</dbReference>
<proteinExistence type="inferred from homology"/>
<dbReference type="PANTHER" id="PTHR30471:SF3">
    <property type="entry name" value="UPF0758 PROTEIN YEES-RELATED"/>
    <property type="match status" value="1"/>
</dbReference>
<accession>A0A9E2F5H8</accession>
<dbReference type="AlphaFoldDB" id="A0A9E2F5H8"/>
<dbReference type="PANTHER" id="PTHR30471">
    <property type="entry name" value="DNA REPAIR PROTEIN RADC"/>
    <property type="match status" value="1"/>
</dbReference>
<name>A0A9E2F5H8_PSYF1</name>
<dbReference type="Proteomes" id="UP000811545">
    <property type="component" value="Unassembled WGS sequence"/>
</dbReference>
<dbReference type="InterPro" id="IPR001405">
    <property type="entry name" value="UPF0758"/>
</dbReference>
<keyword evidence="3" id="KW-0479">Metal-binding</keyword>
<evidence type="ECO:0000256" key="4">
    <source>
        <dbReference type="ARBA" id="ARBA00022801"/>
    </source>
</evidence>
<dbReference type="SUPFAM" id="SSF102712">
    <property type="entry name" value="JAB1/MPN domain"/>
    <property type="match status" value="1"/>
</dbReference>
<evidence type="ECO:0000256" key="6">
    <source>
        <dbReference type="ARBA" id="ARBA00023049"/>
    </source>
</evidence>
<dbReference type="GO" id="GO:0008237">
    <property type="term" value="F:metallopeptidase activity"/>
    <property type="evidence" value="ECO:0007669"/>
    <property type="project" value="UniProtKB-KW"/>
</dbReference>
<dbReference type="PROSITE" id="PS01302">
    <property type="entry name" value="UPF0758"/>
    <property type="match status" value="1"/>
</dbReference>
<evidence type="ECO:0000313" key="9">
    <source>
        <dbReference type="Proteomes" id="UP000811545"/>
    </source>
</evidence>
<evidence type="ECO:0000256" key="1">
    <source>
        <dbReference type="ARBA" id="ARBA00010243"/>
    </source>
</evidence>
<organism evidence="8 9">
    <name type="scientific">Psychracetigena formicireducens</name>
    <dbReference type="NCBI Taxonomy" id="2986056"/>
    <lineage>
        <taxon>Bacteria</taxon>
        <taxon>Bacillati</taxon>
        <taxon>Candidatus Lithacetigenota</taxon>
        <taxon>Candidatus Psychracetigena</taxon>
    </lineage>
</organism>
<evidence type="ECO:0000256" key="2">
    <source>
        <dbReference type="ARBA" id="ARBA00022670"/>
    </source>
</evidence>
<dbReference type="Gene3D" id="3.40.140.10">
    <property type="entry name" value="Cytidine Deaminase, domain 2"/>
    <property type="match status" value="1"/>
</dbReference>
<comment type="similarity">
    <text evidence="1">Belongs to the UPF0758 family.</text>
</comment>
<comment type="caution">
    <text evidence="8">The sequence shown here is derived from an EMBL/GenBank/DDBJ whole genome shotgun (WGS) entry which is preliminary data.</text>
</comment>
<reference evidence="8 9" key="1">
    <citation type="journal article" date="2021" name="bioRxiv">
        <title>Unique metabolic strategies in Hadean analogues reveal hints for primordial physiology.</title>
        <authorList>
            <person name="Nobu M.K."/>
            <person name="Nakai R."/>
            <person name="Tamazawa S."/>
            <person name="Mori H."/>
            <person name="Toyoda A."/>
            <person name="Ijiri A."/>
            <person name="Suzuki S."/>
            <person name="Kurokawa K."/>
            <person name="Kamagata Y."/>
            <person name="Tamaki H."/>
        </authorList>
    </citation>
    <scope>NUCLEOTIDE SEQUENCE [LARGE SCALE GENOMIC DNA]</scope>
    <source>
        <strain evidence="8">BS525</strain>
    </source>
</reference>
<dbReference type="GO" id="GO:0006508">
    <property type="term" value="P:proteolysis"/>
    <property type="evidence" value="ECO:0007669"/>
    <property type="project" value="UniProtKB-KW"/>
</dbReference>
<protein>
    <recommendedName>
        <fullName evidence="7">MPN domain-containing protein</fullName>
    </recommendedName>
</protein>
<dbReference type="CDD" id="cd08071">
    <property type="entry name" value="MPN_DUF2466"/>
    <property type="match status" value="1"/>
</dbReference>
<dbReference type="EMBL" id="QLTW01000375">
    <property type="protein sequence ID" value="MBT9146201.1"/>
    <property type="molecule type" value="Genomic_DNA"/>
</dbReference>
<evidence type="ECO:0000259" key="7">
    <source>
        <dbReference type="PROSITE" id="PS50249"/>
    </source>
</evidence>